<dbReference type="EMBL" id="CM020618">
    <property type="protein sequence ID" value="KAK1858766.1"/>
    <property type="molecule type" value="Genomic_DNA"/>
</dbReference>
<comment type="caution">
    <text evidence="1">The sequence shown here is derived from an EMBL/GenBank/DDBJ whole genome shotgun (WGS) entry which is preliminary data.</text>
</comment>
<proteinExistence type="predicted"/>
<evidence type="ECO:0000313" key="2">
    <source>
        <dbReference type="Proteomes" id="UP000798662"/>
    </source>
</evidence>
<name>A0ACC3BLB4_PYRYE</name>
<evidence type="ECO:0000313" key="1">
    <source>
        <dbReference type="EMBL" id="KAK1858766.1"/>
    </source>
</evidence>
<accession>A0ACC3BLB4</accession>
<protein>
    <submittedName>
        <fullName evidence="1">Uncharacterized protein</fullName>
    </submittedName>
</protein>
<dbReference type="Proteomes" id="UP000798662">
    <property type="component" value="Chromosome 1"/>
</dbReference>
<organism evidence="1 2">
    <name type="scientific">Pyropia yezoensis</name>
    <name type="common">Susabi-nori</name>
    <name type="synonym">Porphyra yezoensis</name>
    <dbReference type="NCBI Taxonomy" id="2788"/>
    <lineage>
        <taxon>Eukaryota</taxon>
        <taxon>Rhodophyta</taxon>
        <taxon>Bangiophyceae</taxon>
        <taxon>Bangiales</taxon>
        <taxon>Bangiaceae</taxon>
        <taxon>Pyropia</taxon>
    </lineage>
</organism>
<gene>
    <name evidence="1" type="ORF">I4F81_001367</name>
</gene>
<reference evidence="1" key="1">
    <citation type="submission" date="2019-11" db="EMBL/GenBank/DDBJ databases">
        <title>Nori genome reveals adaptations in red seaweeds to the harsh intertidal environment.</title>
        <authorList>
            <person name="Wang D."/>
            <person name="Mao Y."/>
        </authorList>
    </citation>
    <scope>NUCLEOTIDE SEQUENCE</scope>
    <source>
        <tissue evidence="1">Gametophyte</tissue>
    </source>
</reference>
<keyword evidence="2" id="KW-1185">Reference proteome</keyword>
<sequence length="163" mass="18446">MKTKKAQTTQTTTARERVTTKKTCYRPAPLPHCCPLRRLAQMLQRRRPLGLLAETLHQPGGPPGLPGKTLQCLCRTRLLPQSEKDRGVHHQLCCPRVAPQSWPPSPDRAATLQLRPHPFPEEGRLQPRRRGPWPPRLPLLPLSLPSNAGYGSRRLWSPMSSRQ</sequence>